<feature type="binding site" evidence="6">
    <location>
        <position position="383"/>
    </location>
    <ligand>
        <name>L-serine</name>
        <dbReference type="ChEBI" id="CHEBI:33384"/>
    </ligand>
</feature>
<dbReference type="CDD" id="cd00770">
    <property type="entry name" value="SerRS_core"/>
    <property type="match status" value="1"/>
</dbReference>
<gene>
    <name evidence="6" type="primary">serS</name>
    <name evidence="8" type="ORF">N798_03465</name>
</gene>
<keyword evidence="9" id="KW-1185">Reference proteome</keyword>
<reference evidence="8 9" key="1">
    <citation type="submission" date="2013-08" db="EMBL/GenBank/DDBJ databases">
        <title>The genome sequence of Knoellia flava.</title>
        <authorList>
            <person name="Zhu W."/>
            <person name="Wang G."/>
        </authorList>
    </citation>
    <scope>NUCLEOTIDE SEQUENCE [LARGE SCALE GENOMIC DNA]</scope>
    <source>
        <strain evidence="8 9">TL1</strain>
    </source>
</reference>
<dbReference type="InterPro" id="IPR006195">
    <property type="entry name" value="aa-tRNA-synth_II"/>
</dbReference>
<keyword evidence="1 6" id="KW-0436">Ligase</keyword>
<feature type="binding site" evidence="6">
    <location>
        <position position="277"/>
    </location>
    <ligand>
        <name>ATP</name>
        <dbReference type="ChEBI" id="CHEBI:30616"/>
    </ligand>
</feature>
<name>A0ABR4XGP9_9MICO</name>
<comment type="function">
    <text evidence="6">Catalyzes the attachment of serine to tRNA(Ser). Is also able to aminoacylate tRNA(Sec) with serine, to form the misacylated tRNA L-seryl-tRNA(Sec), which will be further converted into selenocysteinyl-tRNA(Sec).</text>
</comment>
<keyword evidence="5 6" id="KW-0030">Aminoacyl-tRNA synthetase</keyword>
<evidence type="ECO:0000313" key="8">
    <source>
        <dbReference type="EMBL" id="KGN35287.1"/>
    </source>
</evidence>
<comment type="pathway">
    <text evidence="6">Aminoacyl-tRNA biosynthesis; selenocysteinyl-tRNA(Sec) biosynthesis; L-seryl-tRNA(Sec) from L-serine and tRNA(Sec): step 1/1.</text>
</comment>
<dbReference type="PIRSF" id="PIRSF001529">
    <property type="entry name" value="Ser-tRNA-synth_IIa"/>
    <property type="match status" value="1"/>
</dbReference>
<comment type="subunit">
    <text evidence="6">Homodimer. The tRNA molecule binds across the dimer.</text>
</comment>
<comment type="similarity">
    <text evidence="6">Belongs to the class-II aminoacyl-tRNA synthetase family. Type-1 seryl-tRNA synthetase subfamily.</text>
</comment>
<evidence type="ECO:0000256" key="4">
    <source>
        <dbReference type="ARBA" id="ARBA00022917"/>
    </source>
</evidence>
<dbReference type="Proteomes" id="UP000029990">
    <property type="component" value="Unassembled WGS sequence"/>
</dbReference>
<dbReference type="InterPro" id="IPR033729">
    <property type="entry name" value="SerRS_core"/>
</dbReference>
<feature type="domain" description="Aminoacyl-transfer RNA synthetases class-II family profile" evidence="7">
    <location>
        <begin position="139"/>
        <end position="407"/>
    </location>
</feature>
<dbReference type="Pfam" id="PF00587">
    <property type="entry name" value="tRNA-synt_2b"/>
    <property type="match status" value="1"/>
</dbReference>
<dbReference type="InterPro" id="IPR002314">
    <property type="entry name" value="aa-tRNA-synt_IIb"/>
</dbReference>
<dbReference type="EC" id="6.1.1.11" evidence="6"/>
<comment type="catalytic activity">
    <reaction evidence="6">
        <text>tRNA(Sec) + L-serine + ATP = L-seryl-tRNA(Sec) + AMP + diphosphate + H(+)</text>
        <dbReference type="Rhea" id="RHEA:42580"/>
        <dbReference type="Rhea" id="RHEA-COMP:9742"/>
        <dbReference type="Rhea" id="RHEA-COMP:10128"/>
        <dbReference type="ChEBI" id="CHEBI:15378"/>
        <dbReference type="ChEBI" id="CHEBI:30616"/>
        <dbReference type="ChEBI" id="CHEBI:33019"/>
        <dbReference type="ChEBI" id="CHEBI:33384"/>
        <dbReference type="ChEBI" id="CHEBI:78442"/>
        <dbReference type="ChEBI" id="CHEBI:78533"/>
        <dbReference type="ChEBI" id="CHEBI:456215"/>
        <dbReference type="EC" id="6.1.1.11"/>
    </reaction>
</comment>
<dbReference type="InterPro" id="IPR042103">
    <property type="entry name" value="SerRS_1_N_sf"/>
</dbReference>
<dbReference type="SUPFAM" id="SSF46589">
    <property type="entry name" value="tRNA-binding arm"/>
    <property type="match status" value="1"/>
</dbReference>
<keyword evidence="2 6" id="KW-0547">Nucleotide-binding</keyword>
<dbReference type="InterPro" id="IPR015866">
    <property type="entry name" value="Ser-tRNA-synth_1_N"/>
</dbReference>
<comment type="subcellular location">
    <subcellularLocation>
        <location evidence="6">Cytoplasm</location>
    </subcellularLocation>
</comment>
<keyword evidence="6" id="KW-0963">Cytoplasm</keyword>
<keyword evidence="3 6" id="KW-0067">ATP-binding</keyword>
<dbReference type="PANTHER" id="PTHR11778">
    <property type="entry name" value="SERYL-TRNA SYNTHETASE"/>
    <property type="match status" value="1"/>
</dbReference>
<evidence type="ECO:0000256" key="1">
    <source>
        <dbReference type="ARBA" id="ARBA00022598"/>
    </source>
</evidence>
<evidence type="ECO:0000256" key="3">
    <source>
        <dbReference type="ARBA" id="ARBA00022840"/>
    </source>
</evidence>
<sequence>MIDLKLLRENPDRVRASQRARGEDESVVDAVLAAEGKQRSSLTAFEQLRAEQKAMGKQVAQAQGDEKQALLARTKEIAAQVKANQAAADEAATELATLTRTIGNVIEDGVPVGGEDDYVVLEEVGTPRDFAAEGFEPKDHLALMEGLDALDMERGAKVSGSRFYFLKGVGARLEMAMLNLAMQRAIEAGFVPMITPTLVKTEVMAGAGFIDHHAEEVYRLEADDLYLTGTSEVALAGYHADEILDLSKGPVRYAGQSTCYRREAGSYGKDTRGIIRVHQFNKIEMFVYCRPEDAAAEHQRLLQWERDMLDLMELPYRVIDTAAGDLGGPAARKFDCEAWVPTQGRHRELTSTSNCTTFQARRLKTRYRVEGGGTEVAATLNGTLATTRWLVAILENHQQADGSVVVPEALRPFIGLDVLTPA</sequence>
<proteinExistence type="inferred from homology"/>
<feature type="binding site" evidence="6">
    <location>
        <begin position="261"/>
        <end position="263"/>
    </location>
    <ligand>
        <name>ATP</name>
        <dbReference type="ChEBI" id="CHEBI:30616"/>
    </ligand>
</feature>
<evidence type="ECO:0000313" key="9">
    <source>
        <dbReference type="Proteomes" id="UP000029990"/>
    </source>
</evidence>
<feature type="binding site" evidence="6">
    <location>
        <position position="284"/>
    </location>
    <ligand>
        <name>L-serine</name>
        <dbReference type="ChEBI" id="CHEBI:33384"/>
    </ligand>
</feature>
<dbReference type="NCBIfam" id="TIGR00414">
    <property type="entry name" value="serS"/>
    <property type="match status" value="1"/>
</dbReference>
<keyword evidence="4 6" id="KW-0648">Protein biosynthesis</keyword>
<dbReference type="Gene3D" id="3.30.930.10">
    <property type="entry name" value="Bira Bifunctional Protein, Domain 2"/>
    <property type="match status" value="1"/>
</dbReference>
<comment type="domain">
    <text evidence="6">Consists of two distinct domains, a catalytic core and a N-terminal extension that is involved in tRNA binding.</text>
</comment>
<evidence type="ECO:0000259" key="7">
    <source>
        <dbReference type="PROSITE" id="PS50862"/>
    </source>
</evidence>
<dbReference type="Pfam" id="PF02403">
    <property type="entry name" value="Seryl_tRNA_N"/>
    <property type="match status" value="1"/>
</dbReference>
<dbReference type="InterPro" id="IPR002317">
    <property type="entry name" value="Ser-tRNA-ligase_type_1"/>
</dbReference>
<dbReference type="RefSeq" id="WP_035946305.1">
    <property type="nucleotide sequence ID" value="NZ_AVPI01000006.1"/>
</dbReference>
<evidence type="ECO:0000256" key="2">
    <source>
        <dbReference type="ARBA" id="ARBA00022741"/>
    </source>
</evidence>
<evidence type="ECO:0000256" key="5">
    <source>
        <dbReference type="ARBA" id="ARBA00023146"/>
    </source>
</evidence>
<dbReference type="EMBL" id="AVPI01000006">
    <property type="protein sequence ID" value="KGN35287.1"/>
    <property type="molecule type" value="Genomic_DNA"/>
</dbReference>
<dbReference type="SUPFAM" id="SSF55681">
    <property type="entry name" value="Class II aaRS and biotin synthetases"/>
    <property type="match status" value="1"/>
</dbReference>
<comment type="caution">
    <text evidence="8">The sequence shown here is derived from an EMBL/GenBank/DDBJ whole genome shotgun (WGS) entry which is preliminary data.</text>
</comment>
<dbReference type="PROSITE" id="PS50862">
    <property type="entry name" value="AA_TRNA_LIGASE_II"/>
    <property type="match status" value="1"/>
</dbReference>
<feature type="binding site" evidence="6">
    <location>
        <begin position="230"/>
        <end position="232"/>
    </location>
    <ligand>
        <name>L-serine</name>
        <dbReference type="ChEBI" id="CHEBI:33384"/>
    </ligand>
</feature>
<dbReference type="InterPro" id="IPR010978">
    <property type="entry name" value="tRNA-bd_arm"/>
</dbReference>
<comment type="catalytic activity">
    <reaction evidence="6">
        <text>tRNA(Ser) + L-serine + ATP = L-seryl-tRNA(Ser) + AMP + diphosphate + H(+)</text>
        <dbReference type="Rhea" id="RHEA:12292"/>
        <dbReference type="Rhea" id="RHEA-COMP:9669"/>
        <dbReference type="Rhea" id="RHEA-COMP:9703"/>
        <dbReference type="ChEBI" id="CHEBI:15378"/>
        <dbReference type="ChEBI" id="CHEBI:30616"/>
        <dbReference type="ChEBI" id="CHEBI:33019"/>
        <dbReference type="ChEBI" id="CHEBI:33384"/>
        <dbReference type="ChEBI" id="CHEBI:78442"/>
        <dbReference type="ChEBI" id="CHEBI:78533"/>
        <dbReference type="ChEBI" id="CHEBI:456215"/>
        <dbReference type="EC" id="6.1.1.11"/>
    </reaction>
</comment>
<protein>
    <recommendedName>
        <fullName evidence="6">Serine--tRNA ligase</fullName>
        <ecNumber evidence="6">6.1.1.11</ecNumber>
    </recommendedName>
    <alternativeName>
        <fullName evidence="6">Seryl-tRNA synthetase</fullName>
        <shortName evidence="6">SerRS</shortName>
    </alternativeName>
    <alternativeName>
        <fullName evidence="6">Seryl-tRNA(Ser/Sec) synthetase</fullName>
    </alternativeName>
</protein>
<evidence type="ECO:0000256" key="6">
    <source>
        <dbReference type="HAMAP-Rule" id="MF_00176"/>
    </source>
</evidence>
<accession>A0ABR4XGP9</accession>
<organism evidence="8 9">
    <name type="scientific">Knoellia flava TL1</name>
    <dbReference type="NCBI Taxonomy" id="1385518"/>
    <lineage>
        <taxon>Bacteria</taxon>
        <taxon>Bacillati</taxon>
        <taxon>Actinomycetota</taxon>
        <taxon>Actinomycetes</taxon>
        <taxon>Micrococcales</taxon>
        <taxon>Intrasporangiaceae</taxon>
        <taxon>Knoellia</taxon>
    </lineage>
</organism>
<dbReference type="PRINTS" id="PR00981">
    <property type="entry name" value="TRNASYNTHSER"/>
</dbReference>
<dbReference type="InterPro" id="IPR045864">
    <property type="entry name" value="aa-tRNA-synth_II/BPL/LPL"/>
</dbReference>
<dbReference type="Gene3D" id="1.10.287.40">
    <property type="entry name" value="Serine-tRNA synthetase, tRNA binding domain"/>
    <property type="match status" value="1"/>
</dbReference>
<dbReference type="HAMAP" id="MF_00176">
    <property type="entry name" value="Ser_tRNA_synth_type1"/>
    <property type="match status" value="1"/>
</dbReference>
<feature type="binding site" evidence="6">
    <location>
        <begin position="348"/>
        <end position="351"/>
    </location>
    <ligand>
        <name>ATP</name>
        <dbReference type="ChEBI" id="CHEBI:30616"/>
    </ligand>
</feature>